<dbReference type="Proteomes" id="UP001221898">
    <property type="component" value="Unassembled WGS sequence"/>
</dbReference>
<evidence type="ECO:0000256" key="1">
    <source>
        <dbReference type="SAM" id="MobiDB-lite"/>
    </source>
</evidence>
<proteinExistence type="predicted"/>
<name>A0AAD7SRT6_9TELE</name>
<evidence type="ECO:0000313" key="3">
    <source>
        <dbReference type="Proteomes" id="UP001221898"/>
    </source>
</evidence>
<protein>
    <submittedName>
        <fullName evidence="2">Uncharacterized protein</fullName>
    </submittedName>
</protein>
<organism evidence="2 3">
    <name type="scientific">Aldrovandia affinis</name>
    <dbReference type="NCBI Taxonomy" id="143900"/>
    <lineage>
        <taxon>Eukaryota</taxon>
        <taxon>Metazoa</taxon>
        <taxon>Chordata</taxon>
        <taxon>Craniata</taxon>
        <taxon>Vertebrata</taxon>
        <taxon>Euteleostomi</taxon>
        <taxon>Actinopterygii</taxon>
        <taxon>Neopterygii</taxon>
        <taxon>Teleostei</taxon>
        <taxon>Notacanthiformes</taxon>
        <taxon>Halosauridae</taxon>
        <taxon>Aldrovandia</taxon>
    </lineage>
</organism>
<sequence>MKLLTPSSPRQYRNSRPPDRIVRGAVAAQSRARLTAKSARLSATERARKRRLIGPVMDGLSPERNREI</sequence>
<comment type="caution">
    <text evidence="2">The sequence shown here is derived from an EMBL/GenBank/DDBJ whole genome shotgun (WGS) entry which is preliminary data.</text>
</comment>
<dbReference type="EMBL" id="JAINUG010000038">
    <property type="protein sequence ID" value="KAJ8407615.1"/>
    <property type="molecule type" value="Genomic_DNA"/>
</dbReference>
<keyword evidence="3" id="KW-1185">Reference proteome</keyword>
<evidence type="ECO:0000313" key="2">
    <source>
        <dbReference type="EMBL" id="KAJ8407615.1"/>
    </source>
</evidence>
<feature type="compositionally biased region" description="Polar residues" evidence="1">
    <location>
        <begin position="1"/>
        <end position="14"/>
    </location>
</feature>
<dbReference type="AlphaFoldDB" id="A0AAD7SRT6"/>
<accession>A0AAD7SRT6</accession>
<reference evidence="2" key="1">
    <citation type="journal article" date="2023" name="Science">
        <title>Genome structures resolve the early diversification of teleost fishes.</title>
        <authorList>
            <person name="Parey E."/>
            <person name="Louis A."/>
            <person name="Montfort J."/>
            <person name="Bouchez O."/>
            <person name="Roques C."/>
            <person name="Iampietro C."/>
            <person name="Lluch J."/>
            <person name="Castinel A."/>
            <person name="Donnadieu C."/>
            <person name="Desvignes T."/>
            <person name="Floi Bucao C."/>
            <person name="Jouanno E."/>
            <person name="Wen M."/>
            <person name="Mejri S."/>
            <person name="Dirks R."/>
            <person name="Jansen H."/>
            <person name="Henkel C."/>
            <person name="Chen W.J."/>
            <person name="Zahm M."/>
            <person name="Cabau C."/>
            <person name="Klopp C."/>
            <person name="Thompson A.W."/>
            <person name="Robinson-Rechavi M."/>
            <person name="Braasch I."/>
            <person name="Lecointre G."/>
            <person name="Bobe J."/>
            <person name="Postlethwait J.H."/>
            <person name="Berthelot C."/>
            <person name="Roest Crollius H."/>
            <person name="Guiguen Y."/>
        </authorList>
    </citation>
    <scope>NUCLEOTIDE SEQUENCE</scope>
    <source>
        <strain evidence="2">NC1722</strain>
    </source>
</reference>
<feature type="region of interest" description="Disordered" evidence="1">
    <location>
        <begin position="1"/>
        <end position="45"/>
    </location>
</feature>
<gene>
    <name evidence="2" type="ORF">AAFF_G00274720</name>
</gene>